<dbReference type="AlphaFoldDB" id="A0A8H5BI70"/>
<reference evidence="1 2" key="1">
    <citation type="journal article" date="2020" name="ISME J.">
        <title>Uncovering the hidden diversity of litter-decomposition mechanisms in mushroom-forming fungi.</title>
        <authorList>
            <person name="Floudas D."/>
            <person name="Bentzer J."/>
            <person name="Ahren D."/>
            <person name="Johansson T."/>
            <person name="Persson P."/>
            <person name="Tunlid A."/>
        </authorList>
    </citation>
    <scope>NUCLEOTIDE SEQUENCE [LARGE SCALE GENOMIC DNA]</scope>
    <source>
        <strain evidence="1 2">CBS 101986</strain>
    </source>
</reference>
<proteinExistence type="predicted"/>
<dbReference type="InterPro" id="IPR009057">
    <property type="entry name" value="Homeodomain-like_sf"/>
</dbReference>
<organism evidence="1 2">
    <name type="scientific">Psilocybe cf. subviscida</name>
    <dbReference type="NCBI Taxonomy" id="2480587"/>
    <lineage>
        <taxon>Eukaryota</taxon>
        <taxon>Fungi</taxon>
        <taxon>Dikarya</taxon>
        <taxon>Basidiomycota</taxon>
        <taxon>Agaricomycotina</taxon>
        <taxon>Agaricomycetes</taxon>
        <taxon>Agaricomycetidae</taxon>
        <taxon>Agaricales</taxon>
        <taxon>Agaricineae</taxon>
        <taxon>Strophariaceae</taxon>
        <taxon>Psilocybe</taxon>
    </lineage>
</organism>
<dbReference type="EMBL" id="JAACJJ010000017">
    <property type="protein sequence ID" value="KAF5323810.1"/>
    <property type="molecule type" value="Genomic_DNA"/>
</dbReference>
<evidence type="ECO:0008006" key="3">
    <source>
        <dbReference type="Google" id="ProtNLM"/>
    </source>
</evidence>
<sequence>MPLSHPNHTHRTRYTKDLKQRVVHQAEELQRSSREIAVELNIPLRVVQRILETWRKTGSVIESSRQKKGRKWSLGKDPVQMILSLLQHSPDLYLDEIRDQLKQQHSINISLSAIQKTLKRLGLTSKKVWLCVIHPASYWSACARP</sequence>
<dbReference type="Gene3D" id="1.10.10.10">
    <property type="entry name" value="Winged helix-like DNA-binding domain superfamily/Winged helix DNA-binding domain"/>
    <property type="match status" value="1"/>
</dbReference>
<keyword evidence="2" id="KW-1185">Reference proteome</keyword>
<comment type="caution">
    <text evidence="1">The sequence shown here is derived from an EMBL/GenBank/DDBJ whole genome shotgun (WGS) entry which is preliminary data.</text>
</comment>
<dbReference type="Proteomes" id="UP000567179">
    <property type="component" value="Unassembled WGS sequence"/>
</dbReference>
<dbReference type="InterPro" id="IPR036388">
    <property type="entry name" value="WH-like_DNA-bd_sf"/>
</dbReference>
<evidence type="ECO:0000313" key="1">
    <source>
        <dbReference type="EMBL" id="KAF5323810.1"/>
    </source>
</evidence>
<evidence type="ECO:0000313" key="2">
    <source>
        <dbReference type="Proteomes" id="UP000567179"/>
    </source>
</evidence>
<gene>
    <name evidence="1" type="ORF">D9619_012984</name>
</gene>
<accession>A0A8H5BI70</accession>
<name>A0A8H5BI70_9AGAR</name>
<dbReference type="SUPFAM" id="SSF46689">
    <property type="entry name" value="Homeodomain-like"/>
    <property type="match status" value="1"/>
</dbReference>
<protein>
    <recommendedName>
        <fullName evidence="3">Transposase</fullName>
    </recommendedName>
</protein>
<dbReference type="OrthoDB" id="3264182at2759"/>